<keyword evidence="1" id="KW-0812">Transmembrane</keyword>
<keyword evidence="1" id="KW-1133">Transmembrane helix</keyword>
<evidence type="ECO:0000256" key="1">
    <source>
        <dbReference type="SAM" id="Phobius"/>
    </source>
</evidence>
<dbReference type="RefSeq" id="WP_095134833.1">
    <property type="nucleotide sequence ID" value="NZ_NIBG01000018.1"/>
</dbReference>
<organism evidence="2 3">
    <name type="scientific">Anaeromicrobium sediminis</name>
    <dbReference type="NCBI Taxonomy" id="1478221"/>
    <lineage>
        <taxon>Bacteria</taxon>
        <taxon>Bacillati</taxon>
        <taxon>Bacillota</taxon>
        <taxon>Clostridia</taxon>
        <taxon>Peptostreptococcales</taxon>
        <taxon>Thermotaleaceae</taxon>
        <taxon>Anaeromicrobium</taxon>
    </lineage>
</organism>
<reference evidence="2 3" key="1">
    <citation type="submission" date="2017-06" db="EMBL/GenBank/DDBJ databases">
        <title>Draft genome sequence of anaerobic fermentative bacterium Anaeromicrobium sediminis DY2726D isolated from West Pacific Ocean sediments.</title>
        <authorList>
            <person name="Zeng X."/>
        </authorList>
    </citation>
    <scope>NUCLEOTIDE SEQUENCE [LARGE SCALE GENOMIC DNA]</scope>
    <source>
        <strain evidence="2 3">DY2726D</strain>
    </source>
</reference>
<keyword evidence="1" id="KW-0472">Membrane</keyword>
<proteinExistence type="predicted"/>
<dbReference type="OrthoDB" id="8758239at2"/>
<feature type="transmembrane region" description="Helical" evidence="1">
    <location>
        <begin position="85"/>
        <end position="113"/>
    </location>
</feature>
<dbReference type="EMBL" id="NIBG01000018">
    <property type="protein sequence ID" value="PAB58231.1"/>
    <property type="molecule type" value="Genomic_DNA"/>
</dbReference>
<dbReference type="Proteomes" id="UP000216024">
    <property type="component" value="Unassembled WGS sequence"/>
</dbReference>
<feature type="transmembrane region" description="Helical" evidence="1">
    <location>
        <begin position="47"/>
        <end position="73"/>
    </location>
</feature>
<protein>
    <submittedName>
        <fullName evidence="2">Uncharacterized protein</fullName>
    </submittedName>
</protein>
<feature type="transmembrane region" description="Helical" evidence="1">
    <location>
        <begin position="12"/>
        <end position="35"/>
    </location>
</feature>
<evidence type="ECO:0000313" key="3">
    <source>
        <dbReference type="Proteomes" id="UP000216024"/>
    </source>
</evidence>
<comment type="caution">
    <text evidence="2">The sequence shown here is derived from an EMBL/GenBank/DDBJ whole genome shotgun (WGS) entry which is preliminary data.</text>
</comment>
<evidence type="ECO:0000313" key="2">
    <source>
        <dbReference type="EMBL" id="PAB58231.1"/>
    </source>
</evidence>
<name>A0A267MF77_9FIRM</name>
<keyword evidence="3" id="KW-1185">Reference proteome</keyword>
<sequence length="123" mass="13623">MHEKNMKDHIKIIGIAYMIYSGLALVLVAFVGLFASGLSLFTGEMGVILPVAAMSNIIIVILLIVSLPGILGGYYLMKGKSWARILIIVLSIFNLANFPLGTILGAYSIYILLIKHEWKFYFK</sequence>
<gene>
    <name evidence="2" type="ORF">CCE28_16470</name>
</gene>
<dbReference type="AlphaFoldDB" id="A0A267MF77"/>
<accession>A0A267MF77</accession>